<dbReference type="AlphaFoldDB" id="A0AAP0WPB5"/>
<gene>
    <name evidence="1" type="ORF">L1049_022929</name>
</gene>
<evidence type="ECO:0000313" key="1">
    <source>
        <dbReference type="EMBL" id="KAK9275662.1"/>
    </source>
</evidence>
<name>A0AAP0WPB5_LIQFO</name>
<comment type="caution">
    <text evidence="1">The sequence shown here is derived from an EMBL/GenBank/DDBJ whole genome shotgun (WGS) entry which is preliminary data.</text>
</comment>
<keyword evidence="2" id="KW-1185">Reference proteome</keyword>
<organism evidence="1 2">
    <name type="scientific">Liquidambar formosana</name>
    <name type="common">Formosan gum</name>
    <dbReference type="NCBI Taxonomy" id="63359"/>
    <lineage>
        <taxon>Eukaryota</taxon>
        <taxon>Viridiplantae</taxon>
        <taxon>Streptophyta</taxon>
        <taxon>Embryophyta</taxon>
        <taxon>Tracheophyta</taxon>
        <taxon>Spermatophyta</taxon>
        <taxon>Magnoliopsida</taxon>
        <taxon>eudicotyledons</taxon>
        <taxon>Gunneridae</taxon>
        <taxon>Pentapetalae</taxon>
        <taxon>Saxifragales</taxon>
        <taxon>Altingiaceae</taxon>
        <taxon>Liquidambar</taxon>
    </lineage>
</organism>
<evidence type="ECO:0000313" key="2">
    <source>
        <dbReference type="Proteomes" id="UP001415857"/>
    </source>
</evidence>
<protein>
    <submittedName>
        <fullName evidence="1">Uncharacterized protein</fullName>
    </submittedName>
</protein>
<dbReference type="EMBL" id="JBBPBK010000011">
    <property type="protein sequence ID" value="KAK9275662.1"/>
    <property type="molecule type" value="Genomic_DNA"/>
</dbReference>
<reference evidence="1 2" key="1">
    <citation type="journal article" date="2024" name="Plant J.">
        <title>Genome sequences and population genomics reveal climatic adaptation and genomic divergence between two closely related sweetgum species.</title>
        <authorList>
            <person name="Xu W.Q."/>
            <person name="Ren C.Q."/>
            <person name="Zhang X.Y."/>
            <person name="Comes H.P."/>
            <person name="Liu X.H."/>
            <person name="Li Y.G."/>
            <person name="Kettle C.J."/>
            <person name="Jalonen R."/>
            <person name="Gaisberger H."/>
            <person name="Ma Y.Z."/>
            <person name="Qiu Y.X."/>
        </authorList>
    </citation>
    <scope>NUCLEOTIDE SEQUENCE [LARGE SCALE GENOMIC DNA]</scope>
    <source>
        <strain evidence="1">Hangzhou</strain>
    </source>
</reference>
<accession>A0AAP0WPB5</accession>
<proteinExistence type="predicted"/>
<sequence>MDIGTLLIGLIPRLCNSIAKTIGYVVNLNQSVLSLATRFKELKDTWDDLKRRVDQAELEGLMRTNQVKGWLERVEAIEAEVGLLLDDFRERRQCLWCCRCKLLFEI</sequence>
<dbReference type="Proteomes" id="UP001415857">
    <property type="component" value="Unassembled WGS sequence"/>
</dbReference>